<proteinExistence type="predicted"/>
<dbReference type="PROSITE" id="PS51297">
    <property type="entry name" value="K_BOX"/>
    <property type="match status" value="1"/>
</dbReference>
<name>A0A087G6V4_ARAAL</name>
<dbReference type="eggNOG" id="KOG0014">
    <property type="taxonomic scope" value="Eukaryota"/>
</dbReference>
<evidence type="ECO:0000259" key="8">
    <source>
        <dbReference type="PROSITE" id="PS50066"/>
    </source>
</evidence>
<dbReference type="Pfam" id="PF00319">
    <property type="entry name" value="SRF-TF"/>
    <property type="match status" value="1"/>
</dbReference>
<evidence type="ECO:0000256" key="2">
    <source>
        <dbReference type="ARBA" id="ARBA00023015"/>
    </source>
</evidence>
<comment type="subcellular location">
    <subcellularLocation>
        <location evidence="1">Nucleus</location>
    </subcellularLocation>
</comment>
<keyword evidence="3" id="KW-0238">DNA-binding</keyword>
<dbReference type="GO" id="GO:0046983">
    <property type="term" value="F:protein dimerization activity"/>
    <property type="evidence" value="ECO:0007669"/>
    <property type="project" value="InterPro"/>
</dbReference>
<evidence type="ECO:0000256" key="5">
    <source>
        <dbReference type="ARBA" id="ARBA00023242"/>
    </source>
</evidence>
<keyword evidence="5" id="KW-0539">Nucleus</keyword>
<dbReference type="InterPro" id="IPR036879">
    <property type="entry name" value="TF_MADSbox_sf"/>
</dbReference>
<dbReference type="Gene3D" id="3.40.1810.10">
    <property type="entry name" value="Transcription factor, MADS-box"/>
    <property type="match status" value="1"/>
</dbReference>
<evidence type="ECO:0000313" key="10">
    <source>
        <dbReference type="EMBL" id="KFK25606.1"/>
    </source>
</evidence>
<dbReference type="GO" id="GO:0003700">
    <property type="term" value="F:DNA-binding transcription factor activity"/>
    <property type="evidence" value="ECO:0007669"/>
    <property type="project" value="InterPro"/>
</dbReference>
<dbReference type="SUPFAM" id="SSF55455">
    <property type="entry name" value="SRF-like"/>
    <property type="match status" value="1"/>
</dbReference>
<protein>
    <recommendedName>
        <fullName evidence="12">Agamous-like mads-box protein agl15</fullName>
    </recommendedName>
</protein>
<keyword evidence="11" id="KW-1185">Reference proteome</keyword>
<organism evidence="10 11">
    <name type="scientific">Arabis alpina</name>
    <name type="common">Alpine rock-cress</name>
    <dbReference type="NCBI Taxonomy" id="50452"/>
    <lineage>
        <taxon>Eukaryota</taxon>
        <taxon>Viridiplantae</taxon>
        <taxon>Streptophyta</taxon>
        <taxon>Embryophyta</taxon>
        <taxon>Tracheophyta</taxon>
        <taxon>Spermatophyta</taxon>
        <taxon>Magnoliopsida</taxon>
        <taxon>eudicotyledons</taxon>
        <taxon>Gunneridae</taxon>
        <taxon>Pentapetalae</taxon>
        <taxon>rosids</taxon>
        <taxon>malvids</taxon>
        <taxon>Brassicales</taxon>
        <taxon>Brassicaceae</taxon>
        <taxon>Arabideae</taxon>
        <taxon>Arabis</taxon>
    </lineage>
</organism>
<dbReference type="Gramene" id="KFK25606">
    <property type="protein sequence ID" value="KFK25606"/>
    <property type="gene ID" value="AALP_AA8G136400"/>
</dbReference>
<dbReference type="SMART" id="SM00432">
    <property type="entry name" value="MADS"/>
    <property type="match status" value="1"/>
</dbReference>
<dbReference type="PANTHER" id="PTHR48019">
    <property type="entry name" value="SERUM RESPONSE FACTOR HOMOLOG"/>
    <property type="match status" value="1"/>
</dbReference>
<dbReference type="AlphaFoldDB" id="A0A087G6V4"/>
<feature type="region of interest" description="Disordered" evidence="7">
    <location>
        <begin position="225"/>
        <end position="287"/>
    </location>
</feature>
<dbReference type="InterPro" id="IPR033896">
    <property type="entry name" value="MEF2-like_N"/>
</dbReference>
<dbReference type="InterPro" id="IPR002100">
    <property type="entry name" value="TF_MADSbox"/>
</dbReference>
<feature type="compositionally biased region" description="Polar residues" evidence="7">
    <location>
        <begin position="252"/>
        <end position="270"/>
    </location>
</feature>
<dbReference type="OrthoDB" id="1898716at2759"/>
<dbReference type="GO" id="GO:0045944">
    <property type="term" value="P:positive regulation of transcription by RNA polymerase II"/>
    <property type="evidence" value="ECO:0007669"/>
    <property type="project" value="InterPro"/>
</dbReference>
<feature type="coiled-coil region" evidence="6">
    <location>
        <begin position="101"/>
        <end position="184"/>
    </location>
</feature>
<evidence type="ECO:0000256" key="3">
    <source>
        <dbReference type="ARBA" id="ARBA00023125"/>
    </source>
</evidence>
<dbReference type="PRINTS" id="PR00404">
    <property type="entry name" value="MADSDOMAIN"/>
</dbReference>
<dbReference type="InterPro" id="IPR050142">
    <property type="entry name" value="MADS-box/MEF2_TF"/>
</dbReference>
<dbReference type="InterPro" id="IPR002487">
    <property type="entry name" value="TF_Kbox"/>
</dbReference>
<dbReference type="GO" id="GO:0000977">
    <property type="term" value="F:RNA polymerase II transcription regulatory region sequence-specific DNA binding"/>
    <property type="evidence" value="ECO:0007669"/>
    <property type="project" value="InterPro"/>
</dbReference>
<gene>
    <name evidence="10" type="ordered locus">AALP_Aa8g136400</name>
</gene>
<evidence type="ECO:0000256" key="7">
    <source>
        <dbReference type="SAM" id="MobiDB-lite"/>
    </source>
</evidence>
<dbReference type="FunFam" id="3.40.1810.10:FF:000003">
    <property type="entry name" value="MADS-box transcription factor MADS-MC"/>
    <property type="match status" value="1"/>
</dbReference>
<keyword evidence="2" id="KW-0805">Transcription regulation</keyword>
<evidence type="ECO:0008006" key="12">
    <source>
        <dbReference type="Google" id="ProtNLM"/>
    </source>
</evidence>
<evidence type="ECO:0000256" key="6">
    <source>
        <dbReference type="SAM" id="Coils"/>
    </source>
</evidence>
<feature type="domain" description="MADS-box" evidence="8">
    <location>
        <begin position="1"/>
        <end position="61"/>
    </location>
</feature>
<dbReference type="PROSITE" id="PS50066">
    <property type="entry name" value="MADS_BOX_2"/>
    <property type="match status" value="1"/>
</dbReference>
<dbReference type="Proteomes" id="UP000029120">
    <property type="component" value="Chromosome 8"/>
</dbReference>
<dbReference type="Pfam" id="PF01486">
    <property type="entry name" value="K-box"/>
    <property type="match status" value="1"/>
</dbReference>
<feature type="domain" description="K-box" evidence="9">
    <location>
        <begin position="94"/>
        <end position="184"/>
    </location>
</feature>
<dbReference type="GO" id="GO:0005634">
    <property type="term" value="C:nucleus"/>
    <property type="evidence" value="ECO:0007669"/>
    <property type="project" value="UniProtKB-SubCell"/>
</dbReference>
<feature type="compositionally biased region" description="Basic and acidic residues" evidence="7">
    <location>
        <begin position="238"/>
        <end position="251"/>
    </location>
</feature>
<evidence type="ECO:0000259" key="9">
    <source>
        <dbReference type="PROSITE" id="PS51297"/>
    </source>
</evidence>
<evidence type="ECO:0000256" key="1">
    <source>
        <dbReference type="ARBA" id="ARBA00004123"/>
    </source>
</evidence>
<evidence type="ECO:0000256" key="4">
    <source>
        <dbReference type="ARBA" id="ARBA00023163"/>
    </source>
</evidence>
<dbReference type="PROSITE" id="PS00350">
    <property type="entry name" value="MADS_BOX_1"/>
    <property type="match status" value="1"/>
</dbReference>
<dbReference type="OMA" id="IECTSND"/>
<evidence type="ECO:0000313" key="11">
    <source>
        <dbReference type="Proteomes" id="UP000029120"/>
    </source>
</evidence>
<dbReference type="EMBL" id="CM002876">
    <property type="protein sequence ID" value="KFK25606.1"/>
    <property type="molecule type" value="Genomic_DNA"/>
</dbReference>
<dbReference type="CDD" id="cd00265">
    <property type="entry name" value="MADS_MEF2_like"/>
    <property type="match status" value="1"/>
</dbReference>
<reference evidence="11" key="1">
    <citation type="journal article" date="2015" name="Nat. Plants">
        <title>Genome expansion of Arabis alpina linked with retrotransposition and reduced symmetric DNA methylation.</title>
        <authorList>
            <person name="Willing E.M."/>
            <person name="Rawat V."/>
            <person name="Mandakova T."/>
            <person name="Maumus F."/>
            <person name="James G.V."/>
            <person name="Nordstroem K.J."/>
            <person name="Becker C."/>
            <person name="Warthmann N."/>
            <person name="Chica C."/>
            <person name="Szarzynska B."/>
            <person name="Zytnicki M."/>
            <person name="Albani M.C."/>
            <person name="Kiefer C."/>
            <person name="Bergonzi S."/>
            <person name="Castaings L."/>
            <person name="Mateos J.L."/>
            <person name="Berns M.C."/>
            <person name="Bujdoso N."/>
            <person name="Piofczyk T."/>
            <person name="de Lorenzo L."/>
            <person name="Barrero-Sicilia C."/>
            <person name="Mateos I."/>
            <person name="Piednoel M."/>
            <person name="Hagmann J."/>
            <person name="Chen-Min-Tao R."/>
            <person name="Iglesias-Fernandez R."/>
            <person name="Schuster S.C."/>
            <person name="Alonso-Blanco C."/>
            <person name="Roudier F."/>
            <person name="Carbonero P."/>
            <person name="Paz-Ares J."/>
            <person name="Davis S.J."/>
            <person name="Pecinka A."/>
            <person name="Quesneville H."/>
            <person name="Colot V."/>
            <person name="Lysak M.A."/>
            <person name="Weigel D."/>
            <person name="Coupland G."/>
            <person name="Schneeberger K."/>
        </authorList>
    </citation>
    <scope>NUCLEOTIDE SEQUENCE [LARGE SCALE GENOMIC DNA]</scope>
    <source>
        <strain evidence="11">cv. Pajares</strain>
    </source>
</reference>
<accession>A0A087G6V4</accession>
<keyword evidence="6" id="KW-0175">Coiled coil</keyword>
<sequence length="287" mass="32611">MGRGKIEIKRIENANSRQVTFSKRRGGLLKKANELSVLCDAEVAVIVFSKSGKLFEYSSTGMKKTLLRYGNYKSSSSSSSSDASLIDCKAEKNQKGCCTEVDFLKDEYTKLQEKHSQLQGKGLNILSLKELQHLEKQLNDSLMSVRERKEQLLTNQLEESRLKEQRAELENETLRRQVQELRSFFPSFTQHYVPSYIKCFAVDPKNSLLNHTCLEGNKYSLEKTDSDTTLQLGLPGEAQDKRKNEENRESPSGESVTTNMSRESTKNQSGLAKFQPENKRAKCSLFN</sequence>
<keyword evidence="4" id="KW-0804">Transcription</keyword>